<sequence>MSSLRCKILQLAVLLVLAALQIGADHLESDECGCGRRG</sequence>
<dbReference type="Bgee" id="FBgn0268128">
    <property type="expression patterns" value="Expressed in female reproductive system and 2 other cell types or tissues"/>
</dbReference>
<feature type="signal peptide" evidence="1">
    <location>
        <begin position="1"/>
        <end position="24"/>
    </location>
</feature>
<reference evidence="2 3" key="1">
    <citation type="journal article" date="2013" name="Genome Res.">
        <title>A second-generation assembly of the Drosophila simulans genome provides new insights into patterns of lineage-specific divergence.</title>
        <authorList>
            <person name="Hu T.T."/>
            <person name="Eisen M.B."/>
            <person name="Thornton K.R."/>
            <person name="Andolfatto P."/>
        </authorList>
    </citation>
    <scope>NUCLEOTIDE SEQUENCE [LARGE SCALE GENOMIC DNA]</scope>
    <source>
        <strain evidence="3">w501</strain>
    </source>
</reference>
<protein>
    <submittedName>
        <fullName evidence="2">Uncharacterized protein</fullName>
    </submittedName>
</protein>
<dbReference type="SMR" id="A0A0J9RS04"/>
<keyword evidence="1" id="KW-0732">Signal</keyword>
<evidence type="ECO:0000313" key="3">
    <source>
        <dbReference type="Proteomes" id="UP000035880"/>
    </source>
</evidence>
<proteinExistence type="predicted"/>
<dbReference type="EMBL" id="CM002912">
    <property type="protein sequence ID" value="KMY98462.1"/>
    <property type="molecule type" value="Genomic_DNA"/>
</dbReference>
<evidence type="ECO:0000313" key="2">
    <source>
        <dbReference type="EMBL" id="KMY98462.1"/>
    </source>
</evidence>
<gene>
    <name evidence="2" type="primary">Dsim\GD26838</name>
    <name evidence="2" type="ORF">Dsimw501_GD26838</name>
</gene>
<feature type="chain" id="PRO_5005321874" evidence="1">
    <location>
        <begin position="25"/>
        <end position="38"/>
    </location>
</feature>
<dbReference type="Proteomes" id="UP000035880">
    <property type="component" value="Chromosome 3L"/>
</dbReference>
<dbReference type="KEGG" id="dsi:Dsimw501_GD26838"/>
<evidence type="ECO:0000256" key="1">
    <source>
        <dbReference type="SAM" id="SignalP"/>
    </source>
</evidence>
<accession>A0A0J9RS04</accession>
<name>A0A0J9RS04_DROSI</name>
<dbReference type="AlphaFoldDB" id="A0A0J9RS04"/>
<organism evidence="2 3">
    <name type="scientific">Drosophila simulans</name>
    <name type="common">Fruit fly</name>
    <dbReference type="NCBI Taxonomy" id="7240"/>
    <lineage>
        <taxon>Eukaryota</taxon>
        <taxon>Metazoa</taxon>
        <taxon>Ecdysozoa</taxon>
        <taxon>Arthropoda</taxon>
        <taxon>Hexapoda</taxon>
        <taxon>Insecta</taxon>
        <taxon>Pterygota</taxon>
        <taxon>Neoptera</taxon>
        <taxon>Endopterygota</taxon>
        <taxon>Diptera</taxon>
        <taxon>Brachycera</taxon>
        <taxon>Muscomorpha</taxon>
        <taxon>Ephydroidea</taxon>
        <taxon>Drosophilidae</taxon>
        <taxon>Drosophila</taxon>
        <taxon>Sophophora</taxon>
    </lineage>
</organism>